<dbReference type="eggNOG" id="COG3255">
    <property type="taxonomic scope" value="Bacteria"/>
</dbReference>
<gene>
    <name evidence="2" type="ordered locus">bpr_I0075</name>
</gene>
<dbReference type="InterPro" id="IPR003033">
    <property type="entry name" value="SCP2_sterol-bd_dom"/>
</dbReference>
<dbReference type="STRING" id="515622.bpr_I0075"/>
<dbReference type="Pfam" id="PF02036">
    <property type="entry name" value="SCP2"/>
    <property type="match status" value="1"/>
</dbReference>
<dbReference type="InterPro" id="IPR036527">
    <property type="entry name" value="SCP2_sterol-bd_dom_sf"/>
</dbReference>
<dbReference type="eggNOG" id="COG0655">
    <property type="taxonomic scope" value="Bacteria"/>
</dbReference>
<protein>
    <recommendedName>
        <fullName evidence="1">SCP2 domain-containing protein</fullName>
    </recommendedName>
</protein>
<proteinExistence type="predicted"/>
<accession>E0RUD7</accession>
<dbReference type="SUPFAM" id="SSF52218">
    <property type="entry name" value="Flavoproteins"/>
    <property type="match status" value="1"/>
</dbReference>
<feature type="domain" description="SCP2" evidence="1">
    <location>
        <begin position="272"/>
        <end position="357"/>
    </location>
</feature>
<evidence type="ECO:0000313" key="3">
    <source>
        <dbReference type="Proteomes" id="UP000001299"/>
    </source>
</evidence>
<dbReference type="SUPFAM" id="SSF55718">
    <property type="entry name" value="SCP-like"/>
    <property type="match status" value="1"/>
</dbReference>
<evidence type="ECO:0000313" key="2">
    <source>
        <dbReference type="EMBL" id="ADL32827.1"/>
    </source>
</evidence>
<dbReference type="Gene3D" id="3.30.1050.10">
    <property type="entry name" value="SCP2 sterol-binding domain"/>
    <property type="match status" value="1"/>
</dbReference>
<reference evidence="2 3" key="1">
    <citation type="journal article" date="2010" name="PLoS ONE">
        <title>The glycobiome of the rumen bacterium Butyrivibrio proteoclasticus B316(T) highlights adaptation to a polysaccharide-rich environment.</title>
        <authorList>
            <person name="Kelly W.J."/>
            <person name="Leahy S.C."/>
            <person name="Altermann E."/>
            <person name="Yeoman C.J."/>
            <person name="Dunne J.C."/>
            <person name="Kong Z."/>
            <person name="Pacheco D.M."/>
            <person name="Li D."/>
            <person name="Noel S.J."/>
            <person name="Moon C.D."/>
            <person name="Cookson A.L."/>
            <person name="Attwood G.T."/>
        </authorList>
    </citation>
    <scope>NUCLEOTIDE SEQUENCE [LARGE SCALE GENOMIC DNA]</scope>
    <source>
        <strain evidence="3">ATCC 51982 / DSM 14932 / B316</strain>
    </source>
</reference>
<dbReference type="HOGENOM" id="CLU_839080_0_0_9"/>
<keyword evidence="3" id="KW-1185">Reference proteome</keyword>
<dbReference type="EMBL" id="CP001810">
    <property type="protein sequence ID" value="ADL32827.1"/>
    <property type="molecule type" value="Genomic_DNA"/>
</dbReference>
<dbReference type="Proteomes" id="UP000001299">
    <property type="component" value="Chromosome 1"/>
</dbReference>
<organism evidence="2 3">
    <name type="scientific">Butyrivibrio proteoclasticus (strain ATCC 51982 / DSM 14932 / B316)</name>
    <name type="common">Clostridium proteoclasticum</name>
    <dbReference type="NCBI Taxonomy" id="515622"/>
    <lineage>
        <taxon>Bacteria</taxon>
        <taxon>Bacillati</taxon>
        <taxon>Bacillota</taxon>
        <taxon>Clostridia</taxon>
        <taxon>Lachnospirales</taxon>
        <taxon>Lachnospiraceae</taxon>
        <taxon>Butyrivibrio</taxon>
    </lineage>
</organism>
<sequence length="360" mass="40763">MHWRSLVFNKPELWYNTLNWLEGVSMKINIYYGGRGIIDDPTLYVISQITAILQELNVKVQQYNLYEQRNGITALPNTLKDADGIILASTVEWYGVGGYLMQFLDACWLYGDKDHIKEIYMAPVVMSTTHGEREGMMSLAAAWEMLGGLPCDGMCGYIADTTKLENSSEYTKIIEKKTENIYRTINQKMPVFPASNQAVINKVAVAKGIDLTPQESEQLSEYASDDNYVRTQKEDLQELASIFRDKMGQDDTAVGNVDEYVKLLNKKFTPVTGIRAKYKITIQDSPKSKPIIIDVDNSKCNCYVGDEDGCDVMISTDQHILEDVLEGRMTFQRAFMAGSIKMKGDFKLLRSMDQLFDLMA</sequence>
<dbReference type="AlphaFoldDB" id="E0RUD7"/>
<dbReference type="KEGG" id="bpb:bpr_I0075"/>
<name>E0RUD7_BUTPB</name>
<dbReference type="InterPro" id="IPR029039">
    <property type="entry name" value="Flavoprotein-like_sf"/>
</dbReference>
<dbReference type="Gene3D" id="3.40.50.360">
    <property type="match status" value="1"/>
</dbReference>
<evidence type="ECO:0000259" key="1">
    <source>
        <dbReference type="Pfam" id="PF02036"/>
    </source>
</evidence>